<sequence>MNAHQKIIKDNARSILKIITNHYGVKYSAALYQILKEHPDFPSFLSFQYILRRMGKDSFAIHTSYEELTKCLLLSLSTVQQM</sequence>
<keyword evidence="2" id="KW-1185">Reference proteome</keyword>
<evidence type="ECO:0000313" key="2">
    <source>
        <dbReference type="Proteomes" id="UP000003416"/>
    </source>
</evidence>
<proteinExistence type="predicted"/>
<protein>
    <submittedName>
        <fullName evidence="1">Uncharacterized protein</fullName>
    </submittedName>
</protein>
<comment type="caution">
    <text evidence="1">The sequence shown here is derived from an EMBL/GenBank/DDBJ whole genome shotgun (WGS) entry which is preliminary data.</text>
</comment>
<gene>
    <name evidence="1" type="ORF">HMPREF9446_02925</name>
</gene>
<dbReference type="eggNOG" id="COG1651">
    <property type="taxonomic scope" value="Bacteria"/>
</dbReference>
<name>F3PVZ5_9BACE</name>
<dbReference type="HOGENOM" id="CLU_2551227_0_0_10"/>
<reference evidence="1 2" key="1">
    <citation type="submission" date="2011-02" db="EMBL/GenBank/DDBJ databases">
        <authorList>
            <person name="Weinstock G."/>
            <person name="Sodergren E."/>
            <person name="Clifton S."/>
            <person name="Fulton L."/>
            <person name="Fulton B."/>
            <person name="Courtney L."/>
            <person name="Fronick C."/>
            <person name="Harrison M."/>
            <person name="Strong C."/>
            <person name="Farmer C."/>
            <person name="Delahaunty K."/>
            <person name="Markovic C."/>
            <person name="Hall O."/>
            <person name="Minx P."/>
            <person name="Tomlinson C."/>
            <person name="Mitreva M."/>
            <person name="Hou S."/>
            <person name="Chen J."/>
            <person name="Wollam A."/>
            <person name="Pepin K.H."/>
            <person name="Johnson M."/>
            <person name="Bhonagiri V."/>
            <person name="Zhang X."/>
            <person name="Suruliraj S."/>
            <person name="Warren W."/>
            <person name="Chinwalla A."/>
            <person name="Mardis E.R."/>
            <person name="Wilson R.K."/>
        </authorList>
    </citation>
    <scope>NUCLEOTIDE SEQUENCE [LARGE SCALE GENOMIC DNA]</scope>
    <source>
        <strain evidence="1 2">YIT 12057</strain>
    </source>
</reference>
<organism evidence="1 2">
    <name type="scientific">Bacteroides fluxus YIT 12057</name>
    <dbReference type="NCBI Taxonomy" id="763034"/>
    <lineage>
        <taxon>Bacteria</taxon>
        <taxon>Pseudomonadati</taxon>
        <taxon>Bacteroidota</taxon>
        <taxon>Bacteroidia</taxon>
        <taxon>Bacteroidales</taxon>
        <taxon>Bacteroidaceae</taxon>
        <taxon>Bacteroides</taxon>
    </lineage>
</organism>
<dbReference type="AlphaFoldDB" id="F3PVZ5"/>
<evidence type="ECO:0000313" key="1">
    <source>
        <dbReference type="EMBL" id="EGF52657.1"/>
    </source>
</evidence>
<accession>F3PVZ5</accession>
<dbReference type="EMBL" id="AFBN01000092">
    <property type="protein sequence ID" value="EGF52657.1"/>
    <property type="molecule type" value="Genomic_DNA"/>
</dbReference>
<dbReference type="Proteomes" id="UP000003416">
    <property type="component" value="Unassembled WGS sequence"/>
</dbReference>
<dbReference type="STRING" id="763034.HMPREF9446_02925"/>